<gene>
    <name evidence="2" type="ORF">NDU88_008062</name>
</gene>
<accession>A0AAV7P2K4</accession>
<dbReference type="EMBL" id="JANPWB010000012">
    <property type="protein sequence ID" value="KAJ1119878.1"/>
    <property type="molecule type" value="Genomic_DNA"/>
</dbReference>
<evidence type="ECO:0000313" key="2">
    <source>
        <dbReference type="EMBL" id="KAJ1119878.1"/>
    </source>
</evidence>
<evidence type="ECO:0000313" key="3">
    <source>
        <dbReference type="Proteomes" id="UP001066276"/>
    </source>
</evidence>
<reference evidence="2" key="1">
    <citation type="journal article" date="2022" name="bioRxiv">
        <title>Sequencing and chromosome-scale assembly of the giantPleurodeles waltlgenome.</title>
        <authorList>
            <person name="Brown T."/>
            <person name="Elewa A."/>
            <person name="Iarovenko S."/>
            <person name="Subramanian E."/>
            <person name="Araus A.J."/>
            <person name="Petzold A."/>
            <person name="Susuki M."/>
            <person name="Suzuki K.-i.T."/>
            <person name="Hayashi T."/>
            <person name="Toyoda A."/>
            <person name="Oliveira C."/>
            <person name="Osipova E."/>
            <person name="Leigh N.D."/>
            <person name="Simon A."/>
            <person name="Yun M.H."/>
        </authorList>
    </citation>
    <scope>NUCLEOTIDE SEQUENCE</scope>
    <source>
        <strain evidence="2">20211129_DDA</strain>
        <tissue evidence="2">Liver</tissue>
    </source>
</reference>
<dbReference type="Proteomes" id="UP001066276">
    <property type="component" value="Chromosome 8"/>
</dbReference>
<name>A0AAV7P2K4_PLEWA</name>
<comment type="caution">
    <text evidence="2">The sequence shown here is derived from an EMBL/GenBank/DDBJ whole genome shotgun (WGS) entry which is preliminary data.</text>
</comment>
<proteinExistence type="predicted"/>
<organism evidence="2 3">
    <name type="scientific">Pleurodeles waltl</name>
    <name type="common">Iberian ribbed newt</name>
    <dbReference type="NCBI Taxonomy" id="8319"/>
    <lineage>
        <taxon>Eukaryota</taxon>
        <taxon>Metazoa</taxon>
        <taxon>Chordata</taxon>
        <taxon>Craniata</taxon>
        <taxon>Vertebrata</taxon>
        <taxon>Euteleostomi</taxon>
        <taxon>Amphibia</taxon>
        <taxon>Batrachia</taxon>
        <taxon>Caudata</taxon>
        <taxon>Salamandroidea</taxon>
        <taxon>Salamandridae</taxon>
        <taxon>Pleurodelinae</taxon>
        <taxon>Pleurodeles</taxon>
    </lineage>
</organism>
<sequence>MDPNRGGVAFRTRGYRGLGPSAVSALDWPICFRPRASRDEGGGRKWESTRLRGVFRCPLPWPLPFWWQVQRRRTEVIGVSDSSCAAYQGVRAAAIVYSSRYWRPAACCGRAEVPASLPSSDSSSYRTVSGALWPN</sequence>
<evidence type="ECO:0000256" key="1">
    <source>
        <dbReference type="SAM" id="MobiDB-lite"/>
    </source>
</evidence>
<feature type="region of interest" description="Disordered" evidence="1">
    <location>
        <begin position="114"/>
        <end position="135"/>
    </location>
</feature>
<keyword evidence="3" id="KW-1185">Reference proteome</keyword>
<dbReference type="AlphaFoldDB" id="A0AAV7P2K4"/>
<protein>
    <submittedName>
        <fullName evidence="2">Uncharacterized protein</fullName>
    </submittedName>
</protein>